<dbReference type="Gene3D" id="3.20.20.140">
    <property type="entry name" value="Metal-dependent hydrolases"/>
    <property type="match status" value="1"/>
</dbReference>
<dbReference type="SUPFAM" id="SSF51338">
    <property type="entry name" value="Composite domain of metallo-dependent hydrolases"/>
    <property type="match status" value="1"/>
</dbReference>
<dbReference type="PANTHER" id="PTHR22642:SF2">
    <property type="entry name" value="PROTEIN LONG AFTER FAR-RED 3"/>
    <property type="match status" value="1"/>
</dbReference>
<feature type="domain" description="Amidohydrolase 3" evidence="1">
    <location>
        <begin position="127"/>
        <end position="607"/>
    </location>
</feature>
<dbReference type="AlphaFoldDB" id="A0A0F6AUQ0"/>
<proteinExistence type="predicted"/>
<dbReference type="SUPFAM" id="SSF51556">
    <property type="entry name" value="Metallo-dependent hydrolases"/>
    <property type="match status" value="1"/>
</dbReference>
<dbReference type="GO" id="GO:0016810">
    <property type="term" value="F:hydrolase activity, acting on carbon-nitrogen (but not peptide) bonds"/>
    <property type="evidence" value="ECO:0007669"/>
    <property type="project" value="InterPro"/>
</dbReference>
<protein>
    <submittedName>
        <fullName evidence="2">Twin-arginine translocation pathway signal</fullName>
    </submittedName>
</protein>
<name>A0A0F6AUQ0_BRUA1</name>
<dbReference type="Gene3D" id="3.10.310.70">
    <property type="match status" value="1"/>
</dbReference>
<dbReference type="InterPro" id="IPR013108">
    <property type="entry name" value="Amidohydro_3"/>
</dbReference>
<dbReference type="InterPro" id="IPR011059">
    <property type="entry name" value="Metal-dep_hydrolase_composite"/>
</dbReference>
<dbReference type="HOGENOM" id="CLU_009942_2_0_5"/>
<dbReference type="InterPro" id="IPR032466">
    <property type="entry name" value="Metal_Hydrolase"/>
</dbReference>
<dbReference type="CDD" id="cd01300">
    <property type="entry name" value="YtcJ_like"/>
    <property type="match status" value="1"/>
</dbReference>
<reference evidence="2 3" key="1">
    <citation type="journal article" date="2008" name="PLoS ONE">
        <title>Genome sequence of Brucella abortus vaccine strain S19 compared to virulent strains yields candidate virulence genes.</title>
        <authorList>
            <person name="Crasta O.R."/>
            <person name="Folkerts O."/>
            <person name="Fei Z."/>
            <person name="Mane S.P."/>
            <person name="Evans C."/>
            <person name="Martino-Catt S."/>
            <person name="Bricker B."/>
            <person name="Yu G."/>
            <person name="Du L."/>
            <person name="Sobral B.W."/>
        </authorList>
    </citation>
    <scope>NUCLEOTIDE SEQUENCE [LARGE SCALE GENOMIC DNA]</scope>
    <source>
        <strain evidence="2 3">S19</strain>
    </source>
</reference>
<organism evidence="2 3">
    <name type="scientific">Brucella abortus (strain S19)</name>
    <dbReference type="NCBI Taxonomy" id="430066"/>
    <lineage>
        <taxon>Bacteria</taxon>
        <taxon>Pseudomonadati</taxon>
        <taxon>Pseudomonadota</taxon>
        <taxon>Alphaproteobacteria</taxon>
        <taxon>Hyphomicrobiales</taxon>
        <taxon>Brucellaceae</taxon>
        <taxon>Brucella/Ochrobactrum group</taxon>
        <taxon>Brucella</taxon>
    </lineage>
</organism>
<dbReference type="Gene3D" id="2.30.40.10">
    <property type="entry name" value="Urease, subunit C, domain 1"/>
    <property type="match status" value="1"/>
</dbReference>
<evidence type="ECO:0000259" key="1">
    <source>
        <dbReference type="Pfam" id="PF07969"/>
    </source>
</evidence>
<accession>A0A0F6AUQ0</accession>
<dbReference type="PANTHER" id="PTHR22642">
    <property type="entry name" value="IMIDAZOLONEPROPIONASE"/>
    <property type="match status" value="1"/>
</dbReference>
<dbReference type="EMBL" id="CP000888">
    <property type="protein sequence ID" value="ACD74063.1"/>
    <property type="molecule type" value="Genomic_DNA"/>
</dbReference>
<dbReference type="InterPro" id="IPR033932">
    <property type="entry name" value="YtcJ-like"/>
</dbReference>
<evidence type="ECO:0000313" key="2">
    <source>
        <dbReference type="EMBL" id="ACD74063.1"/>
    </source>
</evidence>
<dbReference type="KEGG" id="bmc:BAbS19_II05680"/>
<evidence type="ECO:0000313" key="3">
    <source>
        <dbReference type="Proteomes" id="UP000002565"/>
    </source>
</evidence>
<dbReference type="Pfam" id="PF07969">
    <property type="entry name" value="Amidohydro_3"/>
    <property type="match status" value="1"/>
</dbReference>
<gene>
    <name evidence="2" type="ordered locus">BAbS19_II05680</name>
</gene>
<sequence length="609" mass="67100">MTCFRKQYKIIIILIKPSLIYVKFIGSKILGVSPMCLMCGPAAKTILNITRRNLLKGLGAASLTAAIPFRAESADSEPGQIVFFGGPIITMEPGAEQVEAVAVTNGVISAAGSKAEILDKKATDVLLVDLKGRTLLPGFIDPHMHTIFSYFEDWLDMGPFVNGSYEQIMDKLRADAKAAKPGDWVRGWQYDPSITPGAQPITLALLDEIAPNNPLFILEGNGHVTYANSKAFELAGITKDTQDPPEGRYIKDKNGNLSGRIEEYPAFVPFVEKMPQVSPDEMERRVRALFDRGASNGCTAMMDCGLGLLMGEQDVRTIQGVVAKDTPVRVRGALASTMYDKWVELGFKPGFGDDLFRIHAIKAWVDGSNQARTGYMRDPYLNSTTRGQLNYSLEDLTATMKRSHEDGWQICVHANGDAGIDNALKAYAATLQDAPRADHRHRIEHCSVLHDEQIKSMGDLGLSPSFLIGHVDYWGEAFRDDILGPERANLYDRCGSARKAGLRISLHSDYNVTPIKPLQHIQTAVTRIMRANGEVLNPDERIPVEAAIRAVTIDAAWQWHMDDLTGSIKAGKAADFVILEDNPLTVDPDKISQIKVSETWLDGKRRYSA</sequence>
<dbReference type="Proteomes" id="UP000002565">
    <property type="component" value="Chromosome 2"/>
</dbReference>